<dbReference type="AlphaFoldDB" id="Q0RUK9"/>
<dbReference type="HOGENOM" id="CLU_2117433_0_0_11"/>
<evidence type="ECO:0000313" key="2">
    <source>
        <dbReference type="EMBL" id="CAJ58730.1"/>
    </source>
</evidence>
<gene>
    <name evidence="2" type="ordered locus">FRAAL0047</name>
</gene>
<dbReference type="KEGG" id="fal:FRAAL0047"/>
<organism evidence="2 3">
    <name type="scientific">Frankia alni (strain DSM 45986 / CECT 9034 / ACN14a)</name>
    <dbReference type="NCBI Taxonomy" id="326424"/>
    <lineage>
        <taxon>Bacteria</taxon>
        <taxon>Bacillati</taxon>
        <taxon>Actinomycetota</taxon>
        <taxon>Actinomycetes</taxon>
        <taxon>Frankiales</taxon>
        <taxon>Frankiaceae</taxon>
        <taxon>Frankia</taxon>
    </lineage>
</organism>
<dbReference type="STRING" id="326424.FRAAL0047"/>
<sequence length="114" mass="11513">MPGVDVSRPGVACIIRAHPIHVAKWLQMVISLSVQCPAEGYAVSAAVSAGASEDGRGCASPGPGGEVAARRGAARPSAIPLATATQGEYTHAVGDLSTLVSVRPYRLAVLRGPA</sequence>
<keyword evidence="3" id="KW-1185">Reference proteome</keyword>
<name>Q0RUK9_FRAAA</name>
<protein>
    <submittedName>
        <fullName evidence="2">Uncharacterized protein</fullName>
    </submittedName>
</protein>
<evidence type="ECO:0000256" key="1">
    <source>
        <dbReference type="SAM" id="MobiDB-lite"/>
    </source>
</evidence>
<reference evidence="2 3" key="1">
    <citation type="journal article" date="2007" name="Genome Res.">
        <title>Genome characteristics of facultatively symbiotic Frankia sp. strains reflect host range and host plant biogeography.</title>
        <authorList>
            <person name="Normand P."/>
            <person name="Lapierre P."/>
            <person name="Tisa L.S."/>
            <person name="Gogarten J.P."/>
            <person name="Alloisio N."/>
            <person name="Bagnarol E."/>
            <person name="Bassi C.A."/>
            <person name="Berry A.M."/>
            <person name="Bickhart D.M."/>
            <person name="Choisne N."/>
            <person name="Couloux A."/>
            <person name="Cournoyer B."/>
            <person name="Cruveiller S."/>
            <person name="Daubin V."/>
            <person name="Demange N."/>
            <person name="Francino M.P."/>
            <person name="Goltsman E."/>
            <person name="Huang Y."/>
            <person name="Kopp O.R."/>
            <person name="Labarre L."/>
            <person name="Lapidus A."/>
            <person name="Lavire C."/>
            <person name="Marechal J."/>
            <person name="Martinez M."/>
            <person name="Mastronunzio J.E."/>
            <person name="Mullin B.C."/>
            <person name="Niemann J."/>
            <person name="Pujic P."/>
            <person name="Rawnsley T."/>
            <person name="Rouy Z."/>
            <person name="Schenowitz C."/>
            <person name="Sellstedt A."/>
            <person name="Tavares F."/>
            <person name="Tomkins J.P."/>
            <person name="Vallenet D."/>
            <person name="Valverde C."/>
            <person name="Wall L.G."/>
            <person name="Wang Y."/>
            <person name="Medigue C."/>
            <person name="Benson D.R."/>
        </authorList>
    </citation>
    <scope>NUCLEOTIDE SEQUENCE [LARGE SCALE GENOMIC DNA]</scope>
    <source>
        <strain evidence="3">DSM 45986 / CECT 9034 / ACN14a</strain>
    </source>
</reference>
<dbReference type="Proteomes" id="UP000000657">
    <property type="component" value="Chromosome"/>
</dbReference>
<dbReference type="EMBL" id="CT573213">
    <property type="protein sequence ID" value="CAJ58730.1"/>
    <property type="molecule type" value="Genomic_DNA"/>
</dbReference>
<accession>Q0RUK9</accession>
<feature type="region of interest" description="Disordered" evidence="1">
    <location>
        <begin position="52"/>
        <end position="71"/>
    </location>
</feature>
<proteinExistence type="predicted"/>
<evidence type="ECO:0000313" key="3">
    <source>
        <dbReference type="Proteomes" id="UP000000657"/>
    </source>
</evidence>